<evidence type="ECO:0000256" key="2">
    <source>
        <dbReference type="ARBA" id="ARBA00022723"/>
    </source>
</evidence>
<keyword evidence="7" id="KW-0812">Transmembrane</keyword>
<evidence type="ECO:0000313" key="8">
    <source>
        <dbReference type="EMBL" id="KAK7750527.1"/>
    </source>
</evidence>
<reference evidence="8 9" key="1">
    <citation type="submission" date="2024-02" db="EMBL/GenBank/DDBJ databases">
        <title>De novo assembly and annotation of 12 fungi associated with fruit tree decline syndrome in Ontario, Canada.</title>
        <authorList>
            <person name="Sulman M."/>
            <person name="Ellouze W."/>
            <person name="Ilyukhin E."/>
        </authorList>
    </citation>
    <scope>NUCLEOTIDE SEQUENCE [LARGE SCALE GENOMIC DNA]</scope>
    <source>
        <strain evidence="8 9">M11/M66-122</strain>
    </source>
</reference>
<dbReference type="GO" id="GO:0005506">
    <property type="term" value="F:iron ion binding"/>
    <property type="evidence" value="ECO:0007669"/>
    <property type="project" value="InterPro"/>
</dbReference>
<dbReference type="InterPro" id="IPR017972">
    <property type="entry name" value="Cyt_P450_CS"/>
</dbReference>
<dbReference type="PRINTS" id="PR00385">
    <property type="entry name" value="P450"/>
</dbReference>
<organism evidence="8 9">
    <name type="scientific">Diatrype stigma</name>
    <dbReference type="NCBI Taxonomy" id="117547"/>
    <lineage>
        <taxon>Eukaryota</taxon>
        <taxon>Fungi</taxon>
        <taxon>Dikarya</taxon>
        <taxon>Ascomycota</taxon>
        <taxon>Pezizomycotina</taxon>
        <taxon>Sordariomycetes</taxon>
        <taxon>Xylariomycetidae</taxon>
        <taxon>Xylariales</taxon>
        <taxon>Diatrypaceae</taxon>
        <taxon>Diatrype</taxon>
    </lineage>
</organism>
<dbReference type="PANTHER" id="PTHR46300:SF9">
    <property type="entry name" value="P450, PUTATIVE-RELATED"/>
    <property type="match status" value="1"/>
</dbReference>
<dbReference type="AlphaFoldDB" id="A0AAN9YQ74"/>
<keyword evidence="3 6" id="KW-0560">Oxidoreductase</keyword>
<keyword evidence="7" id="KW-0472">Membrane</keyword>
<keyword evidence="6" id="KW-0503">Monooxygenase</keyword>
<evidence type="ECO:0000256" key="5">
    <source>
        <dbReference type="PIRSR" id="PIRSR602401-1"/>
    </source>
</evidence>
<feature type="transmembrane region" description="Helical" evidence="7">
    <location>
        <begin position="16"/>
        <end position="34"/>
    </location>
</feature>
<dbReference type="GO" id="GO:0016705">
    <property type="term" value="F:oxidoreductase activity, acting on paired donors, with incorporation or reduction of molecular oxygen"/>
    <property type="evidence" value="ECO:0007669"/>
    <property type="project" value="InterPro"/>
</dbReference>
<evidence type="ECO:0000256" key="3">
    <source>
        <dbReference type="ARBA" id="ARBA00023002"/>
    </source>
</evidence>
<feature type="binding site" description="axial binding residue" evidence="5">
    <location>
        <position position="462"/>
    </location>
    <ligand>
        <name>heme</name>
        <dbReference type="ChEBI" id="CHEBI:30413"/>
    </ligand>
    <ligandPart>
        <name>Fe</name>
        <dbReference type="ChEBI" id="CHEBI:18248"/>
    </ligandPart>
</feature>
<accession>A0AAN9YQ74</accession>
<protein>
    <recommendedName>
        <fullName evidence="10">Cytochrome P450</fullName>
    </recommendedName>
</protein>
<keyword evidence="4 5" id="KW-0408">Iron</keyword>
<dbReference type="GO" id="GO:0004497">
    <property type="term" value="F:monooxygenase activity"/>
    <property type="evidence" value="ECO:0007669"/>
    <property type="project" value="UniProtKB-KW"/>
</dbReference>
<dbReference type="Gene3D" id="1.10.630.10">
    <property type="entry name" value="Cytochrome P450"/>
    <property type="match status" value="1"/>
</dbReference>
<name>A0AAN9YQ74_9PEZI</name>
<dbReference type="InterPro" id="IPR001128">
    <property type="entry name" value="Cyt_P450"/>
</dbReference>
<proteinExistence type="inferred from homology"/>
<dbReference type="PRINTS" id="PR00463">
    <property type="entry name" value="EP450I"/>
</dbReference>
<dbReference type="InterPro" id="IPR036396">
    <property type="entry name" value="Cyt_P450_sf"/>
</dbReference>
<evidence type="ECO:0000256" key="1">
    <source>
        <dbReference type="ARBA" id="ARBA00010617"/>
    </source>
</evidence>
<evidence type="ECO:0000256" key="7">
    <source>
        <dbReference type="SAM" id="Phobius"/>
    </source>
</evidence>
<comment type="caution">
    <text evidence="8">The sequence shown here is derived from an EMBL/GenBank/DDBJ whole genome shotgun (WGS) entry which is preliminary data.</text>
</comment>
<keyword evidence="5 6" id="KW-0349">Heme</keyword>
<evidence type="ECO:0000256" key="6">
    <source>
        <dbReference type="RuleBase" id="RU000461"/>
    </source>
</evidence>
<dbReference type="Proteomes" id="UP001320420">
    <property type="component" value="Unassembled WGS sequence"/>
</dbReference>
<keyword evidence="9" id="KW-1185">Reference proteome</keyword>
<dbReference type="Pfam" id="PF00067">
    <property type="entry name" value="p450"/>
    <property type="match status" value="1"/>
</dbReference>
<dbReference type="InterPro" id="IPR050364">
    <property type="entry name" value="Cytochrome_P450_fung"/>
</dbReference>
<evidence type="ECO:0000256" key="4">
    <source>
        <dbReference type="ARBA" id="ARBA00023004"/>
    </source>
</evidence>
<dbReference type="PROSITE" id="PS00086">
    <property type="entry name" value="CYTOCHROME_P450"/>
    <property type="match status" value="1"/>
</dbReference>
<dbReference type="PANTHER" id="PTHR46300">
    <property type="entry name" value="P450, PUTATIVE (EUROFUNG)-RELATED-RELATED"/>
    <property type="match status" value="1"/>
</dbReference>
<keyword evidence="2 5" id="KW-0479">Metal-binding</keyword>
<comment type="similarity">
    <text evidence="1 6">Belongs to the cytochrome P450 family.</text>
</comment>
<sequence length="581" mass="64164">MDILTYHIAVIPMSRVLHYALLTPLLLSVLFVIGSEIERYLARIPNLPGPRGLPLVGSLPWLWGKVHAEQYRQWAARYGDVFQVQLGQRTVVVVNSSSAARALFLGQRETTNSRPLFYVLHQKVQSGSVTSIGTSPWDESCKKRRKVAATALNKAAVASYFPIINLESRAFVADILEASQESESHTVDFRDAVRKFAINMVLTLNYGMRVESVKELHSNEIIKEIVHVETEISRLRDITRNYENYIPVLRPIYSLAARLRLYDGDYLPSIGRRRTGYHRTLLGKLRQAVATGTDRPCIQGNVLRDPDSRGLGEAEILSVSLSMMAGADTSQPTVAWAILLLARRPDVQARAYRAIADADPELLASPDVAHSRVEYIDAFTKEILRYFTALKIALPRATHDDLGATWQGATIPPKTALFLNSWACSRDETLYPDANIFAPERWLTADGAHSHQFAFGIGGRMCPASHLAHKALYAVFLHLFAHFEVLPAPAAGDDGDVFVDDALEGVAEKEQFVSTPRAVAARLVPRDRARTAEMLAKAAAVEAAAGTRTGTGTVIGTGLSSREKWWNNGRESTDGRGNEAE</sequence>
<gene>
    <name evidence="8" type="ORF">SLS62_007503</name>
</gene>
<evidence type="ECO:0008006" key="10">
    <source>
        <dbReference type="Google" id="ProtNLM"/>
    </source>
</evidence>
<keyword evidence="7" id="KW-1133">Transmembrane helix</keyword>
<dbReference type="SUPFAM" id="SSF48264">
    <property type="entry name" value="Cytochrome P450"/>
    <property type="match status" value="1"/>
</dbReference>
<evidence type="ECO:0000313" key="9">
    <source>
        <dbReference type="Proteomes" id="UP001320420"/>
    </source>
</evidence>
<dbReference type="EMBL" id="JAKJXP020000062">
    <property type="protein sequence ID" value="KAK7750527.1"/>
    <property type="molecule type" value="Genomic_DNA"/>
</dbReference>
<dbReference type="InterPro" id="IPR002401">
    <property type="entry name" value="Cyt_P450_E_grp-I"/>
</dbReference>
<dbReference type="GO" id="GO:0020037">
    <property type="term" value="F:heme binding"/>
    <property type="evidence" value="ECO:0007669"/>
    <property type="project" value="InterPro"/>
</dbReference>
<comment type="cofactor">
    <cofactor evidence="5">
        <name>heme</name>
        <dbReference type="ChEBI" id="CHEBI:30413"/>
    </cofactor>
</comment>